<comment type="caution">
    <text evidence="1">The sequence shown here is derived from an EMBL/GenBank/DDBJ whole genome shotgun (WGS) entry which is preliminary data.</text>
</comment>
<reference evidence="1 2" key="1">
    <citation type="submission" date="2019-12" db="EMBL/GenBank/DDBJ databases">
        <authorList>
            <person name="Xu J."/>
        </authorList>
    </citation>
    <scope>NUCLEOTIDE SEQUENCE [LARGE SCALE GENOMIC DNA]</scope>
    <source>
        <strain evidence="1 2">HX-5-24</strain>
    </source>
</reference>
<dbReference type="AlphaFoldDB" id="A0A7C9HN32"/>
<evidence type="ECO:0000313" key="1">
    <source>
        <dbReference type="EMBL" id="MUV14716.1"/>
    </source>
</evidence>
<protein>
    <submittedName>
        <fullName evidence="1">Uncharacterized protein</fullName>
    </submittedName>
</protein>
<accession>A0A7C9HN32</accession>
<gene>
    <name evidence="1" type="ORF">GN331_10925</name>
</gene>
<dbReference type="RefSeq" id="WP_156642068.1">
    <property type="nucleotide sequence ID" value="NZ_WOXT01000003.1"/>
</dbReference>
<keyword evidence="2" id="KW-1185">Reference proteome</keyword>
<evidence type="ECO:0000313" key="2">
    <source>
        <dbReference type="Proteomes" id="UP000479692"/>
    </source>
</evidence>
<organism evidence="1 2">
    <name type="scientific">Noviluteimonas gilva</name>
    <dbReference type="NCBI Taxonomy" id="2682097"/>
    <lineage>
        <taxon>Bacteria</taxon>
        <taxon>Pseudomonadati</taxon>
        <taxon>Pseudomonadota</taxon>
        <taxon>Gammaproteobacteria</taxon>
        <taxon>Lysobacterales</taxon>
        <taxon>Lysobacteraceae</taxon>
        <taxon>Noviluteimonas</taxon>
    </lineage>
</organism>
<proteinExistence type="predicted"/>
<dbReference type="EMBL" id="WOXT01000003">
    <property type="protein sequence ID" value="MUV14716.1"/>
    <property type="molecule type" value="Genomic_DNA"/>
</dbReference>
<sequence>MHYKTGQAVLPGDRIDADGLKGKVVAVIDDGLYAPDYPEADWSYLGEGLVIETDGIGVLHLPTMGEDIALIARLME</sequence>
<name>A0A7C9HN32_9GAMM</name>
<dbReference type="Proteomes" id="UP000479692">
    <property type="component" value="Unassembled WGS sequence"/>
</dbReference>